<sequence>MITSLQHIALGIPDMTVGVDFYEAFGLERVDRPNHVAMRCFGRDQDQVVLIETGQKRKFHHFSLGTTAAGMETIAQRLQERGITRLDPPYAGAPAGLWFRDPEGSLVNVQIAEAADFVRDTPAPLKNRPGLYARLGEKGCPPFDIQPRPRRMGHFILFAQDVIAQSHFYCEVLGLRLSDRIVDGYAAFMRTSGDSDHHVVALLKSAAPGFHHASFEMGDIDEAGVAATRLLSKGYKHVWGPGRHGVGSNYFHYFRDPWNGMAEYFHDIDYIPEQAMWEAQEWTKKDGMFLWSADGPPPADFGTNYEMD</sequence>
<gene>
    <name evidence="3" type="ORF">EQG66_11445</name>
</gene>
<comment type="caution">
    <text evidence="3">The sequence shown here is derived from an EMBL/GenBank/DDBJ whole genome shotgun (WGS) entry which is preliminary data.</text>
</comment>
<dbReference type="GO" id="GO:0004493">
    <property type="term" value="F:methylmalonyl-CoA epimerase activity"/>
    <property type="evidence" value="ECO:0007669"/>
    <property type="project" value="TreeGrafter"/>
</dbReference>
<dbReference type="PROSITE" id="PS51819">
    <property type="entry name" value="VOC"/>
    <property type="match status" value="2"/>
</dbReference>
<dbReference type="InterPro" id="IPR029068">
    <property type="entry name" value="Glyas_Bleomycin-R_OHBP_Dase"/>
</dbReference>
<evidence type="ECO:0000313" key="3">
    <source>
        <dbReference type="EMBL" id="RXR27697.1"/>
    </source>
</evidence>
<dbReference type="GO" id="GO:0051213">
    <property type="term" value="F:dioxygenase activity"/>
    <property type="evidence" value="ECO:0007669"/>
    <property type="project" value="UniProtKB-KW"/>
</dbReference>
<dbReference type="Pfam" id="PF00903">
    <property type="entry name" value="Glyoxalase"/>
    <property type="match status" value="2"/>
</dbReference>
<dbReference type="AlphaFoldDB" id="A0A4Q1KFU9"/>
<evidence type="ECO:0000259" key="2">
    <source>
        <dbReference type="PROSITE" id="PS51819"/>
    </source>
</evidence>
<dbReference type="OrthoDB" id="9803142at2"/>
<keyword evidence="3" id="KW-0560">Oxidoreductase</keyword>
<dbReference type="InterPro" id="IPR004360">
    <property type="entry name" value="Glyas_Fos-R_dOase_dom"/>
</dbReference>
<evidence type="ECO:0000313" key="4">
    <source>
        <dbReference type="Proteomes" id="UP000290958"/>
    </source>
</evidence>
<keyword evidence="4" id="KW-1185">Reference proteome</keyword>
<dbReference type="GO" id="GO:0046872">
    <property type="term" value="F:metal ion binding"/>
    <property type="evidence" value="ECO:0007669"/>
    <property type="project" value="UniProtKB-KW"/>
</dbReference>
<dbReference type="Gene3D" id="3.10.180.10">
    <property type="entry name" value="2,3-Dihydroxybiphenyl 1,2-Dioxygenase, domain 1"/>
    <property type="match status" value="2"/>
</dbReference>
<evidence type="ECO:0000256" key="1">
    <source>
        <dbReference type="ARBA" id="ARBA00022723"/>
    </source>
</evidence>
<dbReference type="SUPFAM" id="SSF54593">
    <property type="entry name" value="Glyoxalase/Bleomycin resistance protein/Dihydroxybiphenyl dioxygenase"/>
    <property type="match status" value="1"/>
</dbReference>
<dbReference type="PANTHER" id="PTHR43048:SF3">
    <property type="entry name" value="METHYLMALONYL-COA EPIMERASE, MITOCHONDRIAL"/>
    <property type="match status" value="1"/>
</dbReference>
<feature type="domain" description="VOC" evidence="2">
    <location>
        <begin position="151"/>
        <end position="267"/>
    </location>
</feature>
<dbReference type="GO" id="GO:0046491">
    <property type="term" value="P:L-methylmalonyl-CoA metabolic process"/>
    <property type="evidence" value="ECO:0007669"/>
    <property type="project" value="TreeGrafter"/>
</dbReference>
<accession>A0A4Q1KFU9</accession>
<dbReference type="RefSeq" id="WP_129404726.1">
    <property type="nucleotide sequence ID" value="NZ_SBKP01000011.1"/>
</dbReference>
<dbReference type="EMBL" id="SBKP01000011">
    <property type="protein sequence ID" value="RXR27697.1"/>
    <property type="molecule type" value="Genomic_DNA"/>
</dbReference>
<keyword evidence="1" id="KW-0479">Metal-binding</keyword>
<reference evidence="4" key="1">
    <citation type="submission" date="2019-01" db="EMBL/GenBank/DDBJ databases">
        <title>Cytophagaceae bacterium strain CAR-16.</title>
        <authorList>
            <person name="Chen W.-M."/>
        </authorList>
    </citation>
    <scope>NUCLEOTIDE SEQUENCE [LARGE SCALE GENOMIC DNA]</scope>
    <source>
        <strain evidence="4">CHR27</strain>
    </source>
</reference>
<dbReference type="InterPro" id="IPR051785">
    <property type="entry name" value="MMCE/EMCE_epimerase"/>
</dbReference>
<name>A0A4Q1KFU9_9SPHN</name>
<organism evidence="3 4">
    <name type="scientific">Sphingobium fluviale</name>
    <dbReference type="NCBI Taxonomy" id="2506423"/>
    <lineage>
        <taxon>Bacteria</taxon>
        <taxon>Pseudomonadati</taxon>
        <taxon>Pseudomonadota</taxon>
        <taxon>Alphaproteobacteria</taxon>
        <taxon>Sphingomonadales</taxon>
        <taxon>Sphingomonadaceae</taxon>
        <taxon>Sphingobium</taxon>
    </lineage>
</organism>
<protein>
    <submittedName>
        <fullName evidence="3">Dioxygenase</fullName>
    </submittedName>
</protein>
<feature type="domain" description="VOC" evidence="2">
    <location>
        <begin position="4"/>
        <end position="112"/>
    </location>
</feature>
<dbReference type="PANTHER" id="PTHR43048">
    <property type="entry name" value="METHYLMALONYL-COA EPIMERASE"/>
    <property type="match status" value="1"/>
</dbReference>
<dbReference type="InterPro" id="IPR037523">
    <property type="entry name" value="VOC_core"/>
</dbReference>
<dbReference type="Proteomes" id="UP000290958">
    <property type="component" value="Unassembled WGS sequence"/>
</dbReference>
<proteinExistence type="predicted"/>
<keyword evidence="3" id="KW-0223">Dioxygenase</keyword>